<evidence type="ECO:0000313" key="3">
    <source>
        <dbReference type="EMBL" id="VDO09412.1"/>
    </source>
</evidence>
<evidence type="ECO:0000256" key="2">
    <source>
        <dbReference type="SAM" id="SignalP"/>
    </source>
</evidence>
<protein>
    <submittedName>
        <fullName evidence="5">Secreted protein</fullName>
    </submittedName>
</protein>
<proteinExistence type="predicted"/>
<dbReference type="WBParaSite" id="HNAJ_0001105601-mRNA-1">
    <property type="protein sequence ID" value="HNAJ_0001105601-mRNA-1"/>
    <property type="gene ID" value="HNAJ_0001105601"/>
</dbReference>
<evidence type="ECO:0000313" key="5">
    <source>
        <dbReference type="WBParaSite" id="HNAJ_0001105601-mRNA-1"/>
    </source>
</evidence>
<evidence type="ECO:0000313" key="4">
    <source>
        <dbReference type="Proteomes" id="UP000278807"/>
    </source>
</evidence>
<feature type="compositionally biased region" description="Low complexity" evidence="1">
    <location>
        <begin position="91"/>
        <end position="100"/>
    </location>
</feature>
<evidence type="ECO:0000256" key="1">
    <source>
        <dbReference type="SAM" id="MobiDB-lite"/>
    </source>
</evidence>
<feature type="region of interest" description="Disordered" evidence="1">
    <location>
        <begin position="39"/>
        <end position="100"/>
    </location>
</feature>
<keyword evidence="4" id="KW-1185">Reference proteome</keyword>
<reference evidence="5" key="1">
    <citation type="submission" date="2017-02" db="UniProtKB">
        <authorList>
            <consortium name="WormBaseParasite"/>
        </authorList>
    </citation>
    <scope>IDENTIFICATION</scope>
</reference>
<dbReference type="AlphaFoldDB" id="A0A0R3TTK8"/>
<name>A0A0R3TTK8_RODNA</name>
<feature type="chain" id="PRO_5043132056" evidence="2">
    <location>
        <begin position="22"/>
        <end position="186"/>
    </location>
</feature>
<feature type="signal peptide" evidence="2">
    <location>
        <begin position="1"/>
        <end position="21"/>
    </location>
</feature>
<dbReference type="EMBL" id="UZAE01013348">
    <property type="protein sequence ID" value="VDO09412.1"/>
    <property type="molecule type" value="Genomic_DNA"/>
</dbReference>
<feature type="compositionally biased region" description="Polar residues" evidence="1">
    <location>
        <begin position="48"/>
        <end position="59"/>
    </location>
</feature>
<reference evidence="3 4" key="2">
    <citation type="submission" date="2018-11" db="EMBL/GenBank/DDBJ databases">
        <authorList>
            <consortium name="Pathogen Informatics"/>
        </authorList>
    </citation>
    <scope>NUCLEOTIDE SEQUENCE [LARGE SCALE GENOMIC DNA]</scope>
</reference>
<sequence length="186" mass="20125">MNLKLVLASLLFLAFLGVCIAIPTTTASNATITKETGTTKAPEVVKQPTEQEQSTDASVTTTEADADDGDGDGDDDEEVLGEARTPKRAQVRAQEGAQEQEQAGVNNHCDCAVPQPECCYECPNCYEAPDVPCEGEVIVRTLPNIPFDLAFSLAYMHPELVNFVIKRHAHLDYLLLYTDAPTLDPG</sequence>
<organism evidence="5">
    <name type="scientific">Rodentolepis nana</name>
    <name type="common">Dwarf tapeworm</name>
    <name type="synonym">Hymenolepis nana</name>
    <dbReference type="NCBI Taxonomy" id="102285"/>
    <lineage>
        <taxon>Eukaryota</taxon>
        <taxon>Metazoa</taxon>
        <taxon>Spiralia</taxon>
        <taxon>Lophotrochozoa</taxon>
        <taxon>Platyhelminthes</taxon>
        <taxon>Cestoda</taxon>
        <taxon>Eucestoda</taxon>
        <taxon>Cyclophyllidea</taxon>
        <taxon>Hymenolepididae</taxon>
        <taxon>Rodentolepis</taxon>
    </lineage>
</organism>
<dbReference type="Proteomes" id="UP000278807">
    <property type="component" value="Unassembled WGS sequence"/>
</dbReference>
<keyword evidence="2" id="KW-0732">Signal</keyword>
<accession>A0A0R3TTK8</accession>
<gene>
    <name evidence="3" type="ORF">HNAJ_LOCUS11046</name>
</gene>
<feature type="compositionally biased region" description="Acidic residues" evidence="1">
    <location>
        <begin position="64"/>
        <end position="80"/>
    </location>
</feature>